<evidence type="ECO:0000256" key="1">
    <source>
        <dbReference type="SAM" id="Phobius"/>
    </source>
</evidence>
<dbReference type="EMBL" id="JBHMCF010000008">
    <property type="protein sequence ID" value="MFB9469780.1"/>
    <property type="molecule type" value="Genomic_DNA"/>
</dbReference>
<feature type="transmembrane region" description="Helical" evidence="1">
    <location>
        <begin position="100"/>
        <end position="116"/>
    </location>
</feature>
<reference evidence="2 3" key="1">
    <citation type="submission" date="2024-09" db="EMBL/GenBank/DDBJ databases">
        <authorList>
            <person name="Sun Q."/>
            <person name="Mori K."/>
        </authorList>
    </citation>
    <scope>NUCLEOTIDE SEQUENCE [LARGE SCALE GENOMIC DNA]</scope>
    <source>
        <strain evidence="2 3">JCM 3324</strain>
    </source>
</reference>
<sequence>MTKNAFKCIYIYGVFSALTLVTVAVLTIVGDTASTFMWVRAVILLAVAPLLHRLLTRAEGGSRTSLERVRTITTIMPIAIVGVDLIPGLCPPWYATMQGLSAIPLVAVAFLTRAALAERS</sequence>
<feature type="transmembrane region" description="Helical" evidence="1">
    <location>
        <begin position="35"/>
        <end position="55"/>
    </location>
</feature>
<proteinExistence type="predicted"/>
<name>A0ABV5NHK8_9ACTN</name>
<dbReference type="RefSeq" id="WP_379482965.1">
    <property type="nucleotide sequence ID" value="NZ_JBHMCF010000008.1"/>
</dbReference>
<comment type="caution">
    <text evidence="2">The sequence shown here is derived from an EMBL/GenBank/DDBJ whole genome shotgun (WGS) entry which is preliminary data.</text>
</comment>
<keyword evidence="1" id="KW-0812">Transmembrane</keyword>
<keyword evidence="1" id="KW-1133">Transmembrane helix</keyword>
<evidence type="ECO:0000313" key="2">
    <source>
        <dbReference type="EMBL" id="MFB9469780.1"/>
    </source>
</evidence>
<dbReference type="Proteomes" id="UP001589568">
    <property type="component" value="Unassembled WGS sequence"/>
</dbReference>
<keyword evidence="3" id="KW-1185">Reference proteome</keyword>
<keyword evidence="1" id="KW-0472">Membrane</keyword>
<feature type="transmembrane region" description="Helical" evidence="1">
    <location>
        <begin position="9"/>
        <end position="29"/>
    </location>
</feature>
<gene>
    <name evidence="2" type="ORF">ACFFR3_09715</name>
</gene>
<feature type="transmembrane region" description="Helical" evidence="1">
    <location>
        <begin position="75"/>
        <end position="94"/>
    </location>
</feature>
<accession>A0ABV5NHK8</accession>
<evidence type="ECO:0000313" key="3">
    <source>
        <dbReference type="Proteomes" id="UP001589568"/>
    </source>
</evidence>
<protein>
    <submittedName>
        <fullName evidence="2">Uncharacterized protein</fullName>
    </submittedName>
</protein>
<organism evidence="2 3">
    <name type="scientific">Nonomuraea salmonea</name>
    <dbReference type="NCBI Taxonomy" id="46181"/>
    <lineage>
        <taxon>Bacteria</taxon>
        <taxon>Bacillati</taxon>
        <taxon>Actinomycetota</taxon>
        <taxon>Actinomycetes</taxon>
        <taxon>Streptosporangiales</taxon>
        <taxon>Streptosporangiaceae</taxon>
        <taxon>Nonomuraea</taxon>
    </lineage>
</organism>